<evidence type="ECO:0000259" key="2">
    <source>
        <dbReference type="PROSITE" id="PS50879"/>
    </source>
</evidence>
<dbReference type="PROSITE" id="PS50879">
    <property type="entry name" value="RNASE_H_1"/>
    <property type="match status" value="1"/>
</dbReference>
<dbReference type="InterPro" id="IPR002156">
    <property type="entry name" value="RNaseH_domain"/>
</dbReference>
<dbReference type="STRING" id="1090615.SAMN04515671_3321"/>
<dbReference type="InterPro" id="IPR029033">
    <property type="entry name" value="His_PPase_superfam"/>
</dbReference>
<dbReference type="Gene3D" id="3.30.420.10">
    <property type="entry name" value="Ribonuclease H-like superfamily/Ribonuclease H"/>
    <property type="match status" value="1"/>
</dbReference>
<organism evidence="3 4">
    <name type="scientific">Nakamurella panacisegetis</name>
    <dbReference type="NCBI Taxonomy" id="1090615"/>
    <lineage>
        <taxon>Bacteria</taxon>
        <taxon>Bacillati</taxon>
        <taxon>Actinomycetota</taxon>
        <taxon>Actinomycetes</taxon>
        <taxon>Nakamurellales</taxon>
        <taxon>Nakamurellaceae</taxon>
        <taxon>Nakamurella</taxon>
    </lineage>
</organism>
<keyword evidence="4" id="KW-1185">Reference proteome</keyword>
<feature type="domain" description="RNase H type-1" evidence="2">
    <location>
        <begin position="3"/>
        <end position="135"/>
    </location>
</feature>
<accession>A0A1H0QYZ4</accession>
<dbReference type="CDD" id="cd09279">
    <property type="entry name" value="RNase_HI_like"/>
    <property type="match status" value="1"/>
</dbReference>
<dbReference type="SUPFAM" id="SSF53098">
    <property type="entry name" value="Ribonuclease H-like"/>
    <property type="match status" value="1"/>
</dbReference>
<proteinExistence type="predicted"/>
<gene>
    <name evidence="3" type="ORF">SAMN04515671_3321</name>
</gene>
<dbReference type="GO" id="GO:0003676">
    <property type="term" value="F:nucleic acid binding"/>
    <property type="evidence" value="ECO:0007669"/>
    <property type="project" value="InterPro"/>
</dbReference>
<dbReference type="CDD" id="cd07067">
    <property type="entry name" value="HP_PGM_like"/>
    <property type="match status" value="1"/>
</dbReference>
<dbReference type="NCBIfam" id="NF005567">
    <property type="entry name" value="PRK07238.1"/>
    <property type="match status" value="1"/>
</dbReference>
<feature type="binding site" evidence="1">
    <location>
        <position position="230"/>
    </location>
    <ligand>
        <name>substrate</name>
    </ligand>
</feature>
<evidence type="ECO:0000256" key="1">
    <source>
        <dbReference type="PIRSR" id="PIRSR613078-2"/>
    </source>
</evidence>
<dbReference type="Gene3D" id="3.40.50.1240">
    <property type="entry name" value="Phosphoglycerate mutase-like"/>
    <property type="match status" value="1"/>
</dbReference>
<dbReference type="InterPro" id="IPR036397">
    <property type="entry name" value="RNaseH_sf"/>
</dbReference>
<dbReference type="Pfam" id="PF13456">
    <property type="entry name" value="RVT_3"/>
    <property type="match status" value="1"/>
</dbReference>
<dbReference type="PANTHER" id="PTHR48100">
    <property type="entry name" value="BROAD-SPECIFICITY PHOSPHATASE YOR283W-RELATED"/>
    <property type="match status" value="1"/>
</dbReference>
<dbReference type="Pfam" id="PF00300">
    <property type="entry name" value="His_Phos_1"/>
    <property type="match status" value="1"/>
</dbReference>
<evidence type="ECO:0000313" key="4">
    <source>
        <dbReference type="Proteomes" id="UP000198741"/>
    </source>
</evidence>
<protein>
    <submittedName>
        <fullName evidence="3">Probable phosphoglycerate mutase</fullName>
    </submittedName>
</protein>
<dbReference type="InterPro" id="IPR013078">
    <property type="entry name" value="His_Pase_superF_clade-1"/>
</dbReference>
<sequence>MSATESVIVYADGGSRGNPGPAGYGSVVVAADGVTVLAERNGYLGRATNNVAEYSGLIAGLTAARDLGATEVAVRMDSKLVVEQLSGRWQVKHPDMKPLAATASALLAGFSSWSLTWIPRSQNSAADRLANEAMDSGLAGRDPIASGIDSGARAPAEITDPAAVLPGPLPTGATRVLIVRHGETTWGADGRFAGREDVPLTNRGRRQASSVADRIKGLRPSVVLTSPLQRCRLTAQAIGAAADAPVVVHDRLLDGLLGDWTGFRPAEIERRWPEQFAVWRSDTGAQPPGGESFDEIRDRVGPLIEEVGRLYRGHTVVLVTHAATTKMLLTSALGVASEAAYRLRVDTASLSGFTVDVDGGVVVWAVNETGHLTG</sequence>
<reference evidence="3 4" key="1">
    <citation type="submission" date="2016-10" db="EMBL/GenBank/DDBJ databases">
        <authorList>
            <person name="de Groot N.N."/>
        </authorList>
    </citation>
    <scope>NUCLEOTIDE SEQUENCE [LARGE SCALE GENOMIC DNA]</scope>
    <source>
        <strain evidence="4">P4-7,KCTC 19426,CECT 7604</strain>
    </source>
</reference>
<dbReference type="AlphaFoldDB" id="A0A1H0QYZ4"/>
<dbReference type="GO" id="GO:0016791">
    <property type="term" value="F:phosphatase activity"/>
    <property type="evidence" value="ECO:0007669"/>
    <property type="project" value="TreeGrafter"/>
</dbReference>
<name>A0A1H0QYZ4_9ACTN</name>
<dbReference type="EMBL" id="LT629710">
    <property type="protein sequence ID" value="SDP22532.1"/>
    <property type="molecule type" value="Genomic_DNA"/>
</dbReference>
<dbReference type="SMART" id="SM00855">
    <property type="entry name" value="PGAM"/>
    <property type="match status" value="1"/>
</dbReference>
<dbReference type="InterPro" id="IPR050275">
    <property type="entry name" value="PGM_Phosphatase"/>
</dbReference>
<dbReference type="PANTHER" id="PTHR48100:SF62">
    <property type="entry name" value="GLUCOSYL-3-PHOSPHOGLYCERATE PHOSPHATASE"/>
    <property type="match status" value="1"/>
</dbReference>
<dbReference type="GO" id="GO:0005737">
    <property type="term" value="C:cytoplasm"/>
    <property type="evidence" value="ECO:0007669"/>
    <property type="project" value="TreeGrafter"/>
</dbReference>
<dbReference type="Proteomes" id="UP000198741">
    <property type="component" value="Chromosome I"/>
</dbReference>
<evidence type="ECO:0000313" key="3">
    <source>
        <dbReference type="EMBL" id="SDP22532.1"/>
    </source>
</evidence>
<dbReference type="InterPro" id="IPR012337">
    <property type="entry name" value="RNaseH-like_sf"/>
</dbReference>
<dbReference type="SUPFAM" id="SSF53254">
    <property type="entry name" value="Phosphoglycerate mutase-like"/>
    <property type="match status" value="1"/>
</dbReference>
<dbReference type="GO" id="GO:0004523">
    <property type="term" value="F:RNA-DNA hybrid ribonuclease activity"/>
    <property type="evidence" value="ECO:0007669"/>
    <property type="project" value="InterPro"/>
</dbReference>